<organism evidence="2">
    <name type="scientific">Tanacetum cinerariifolium</name>
    <name type="common">Dalmatian daisy</name>
    <name type="synonym">Chrysanthemum cinerariifolium</name>
    <dbReference type="NCBI Taxonomy" id="118510"/>
    <lineage>
        <taxon>Eukaryota</taxon>
        <taxon>Viridiplantae</taxon>
        <taxon>Streptophyta</taxon>
        <taxon>Embryophyta</taxon>
        <taxon>Tracheophyta</taxon>
        <taxon>Spermatophyta</taxon>
        <taxon>Magnoliopsida</taxon>
        <taxon>eudicotyledons</taxon>
        <taxon>Gunneridae</taxon>
        <taxon>Pentapetalae</taxon>
        <taxon>asterids</taxon>
        <taxon>campanulids</taxon>
        <taxon>Asterales</taxon>
        <taxon>Asteraceae</taxon>
        <taxon>Asteroideae</taxon>
        <taxon>Anthemideae</taxon>
        <taxon>Anthemidinae</taxon>
        <taxon>Tanacetum</taxon>
    </lineage>
</organism>
<accession>A0A699LC10</accession>
<feature type="transmembrane region" description="Helical" evidence="1">
    <location>
        <begin position="78"/>
        <end position="97"/>
    </location>
</feature>
<proteinExistence type="predicted"/>
<keyword evidence="1" id="KW-0472">Membrane</keyword>
<dbReference type="EMBL" id="BKCJ010598638">
    <property type="protein sequence ID" value="GFB30898.1"/>
    <property type="molecule type" value="Genomic_DNA"/>
</dbReference>
<comment type="caution">
    <text evidence="2">The sequence shown here is derived from an EMBL/GenBank/DDBJ whole genome shotgun (WGS) entry which is preliminary data.</text>
</comment>
<keyword evidence="1" id="KW-1133">Transmembrane helix</keyword>
<keyword evidence="1" id="KW-0812">Transmembrane</keyword>
<name>A0A699LC10_TANCI</name>
<evidence type="ECO:0000256" key="1">
    <source>
        <dbReference type="SAM" id="Phobius"/>
    </source>
</evidence>
<reference evidence="2" key="1">
    <citation type="journal article" date="2019" name="Sci. Rep.">
        <title>Draft genome of Tanacetum cinerariifolium, the natural source of mosquito coil.</title>
        <authorList>
            <person name="Yamashiro T."/>
            <person name="Shiraishi A."/>
            <person name="Satake H."/>
            <person name="Nakayama K."/>
        </authorList>
    </citation>
    <scope>NUCLEOTIDE SEQUENCE</scope>
</reference>
<protein>
    <submittedName>
        <fullName evidence="2">Uncharacterized protein</fullName>
    </submittedName>
</protein>
<gene>
    <name evidence="2" type="ORF">Tci_702869</name>
</gene>
<dbReference type="AlphaFoldDB" id="A0A699LC10"/>
<evidence type="ECO:0000313" key="2">
    <source>
        <dbReference type="EMBL" id="GFB30898.1"/>
    </source>
</evidence>
<sequence length="98" mass="11282">MSVPRRNCGFGNVFFAYSQLMIARAKIYFQKISRLLQLIEQDVDLRKTVAVLDSLYTCKTSHPSILRTTPVLLKVKNWVIWNLCLGALYTGWTILAFL</sequence>